<organism evidence="1 2">
    <name type="scientific">Ensete ventricosum</name>
    <name type="common">Abyssinian banana</name>
    <name type="synonym">Musa ensete</name>
    <dbReference type="NCBI Taxonomy" id="4639"/>
    <lineage>
        <taxon>Eukaryota</taxon>
        <taxon>Viridiplantae</taxon>
        <taxon>Streptophyta</taxon>
        <taxon>Embryophyta</taxon>
        <taxon>Tracheophyta</taxon>
        <taxon>Spermatophyta</taxon>
        <taxon>Magnoliopsida</taxon>
        <taxon>Liliopsida</taxon>
        <taxon>Zingiberales</taxon>
        <taxon>Musaceae</taxon>
        <taxon>Ensete</taxon>
    </lineage>
</organism>
<proteinExistence type="predicted"/>
<dbReference type="Proteomes" id="UP001222027">
    <property type="component" value="Unassembled WGS sequence"/>
</dbReference>
<keyword evidence="2" id="KW-1185">Reference proteome</keyword>
<protein>
    <submittedName>
        <fullName evidence="1">Uncharacterized protein</fullName>
    </submittedName>
</protein>
<dbReference type="AlphaFoldDB" id="A0AAV8QDB1"/>
<gene>
    <name evidence="1" type="ORF">OPV22_001775</name>
</gene>
<comment type="caution">
    <text evidence="1">The sequence shown here is derived from an EMBL/GenBank/DDBJ whole genome shotgun (WGS) entry which is preliminary data.</text>
</comment>
<name>A0AAV8QDB1_ENSVE</name>
<dbReference type="EMBL" id="JAQQAF010000001">
    <property type="protein sequence ID" value="KAJ8511341.1"/>
    <property type="molecule type" value="Genomic_DNA"/>
</dbReference>
<sequence>MSKSVRVERLGDSDSGIVELKVGRPEAKNTIEKEMLRRLQFGCQGFLRRGGSQVRSNNSNNKAIKSQLLGINWMSSFAGQLNWVDRNLEESDLLKLVESQEADECY</sequence>
<accession>A0AAV8QDB1</accession>
<reference evidence="1 2" key="1">
    <citation type="submission" date="2022-12" db="EMBL/GenBank/DDBJ databases">
        <title>Chromosome-scale assembly of the Ensete ventricosum genome.</title>
        <authorList>
            <person name="Dussert Y."/>
            <person name="Stocks J."/>
            <person name="Wendawek A."/>
            <person name="Woldeyes F."/>
            <person name="Nichols R.A."/>
            <person name="Borrell J.S."/>
        </authorList>
    </citation>
    <scope>NUCLEOTIDE SEQUENCE [LARGE SCALE GENOMIC DNA]</scope>
    <source>
        <strain evidence="2">cv. Maze</strain>
        <tissue evidence="1">Seeds</tissue>
    </source>
</reference>
<evidence type="ECO:0000313" key="2">
    <source>
        <dbReference type="Proteomes" id="UP001222027"/>
    </source>
</evidence>
<evidence type="ECO:0000313" key="1">
    <source>
        <dbReference type="EMBL" id="KAJ8511341.1"/>
    </source>
</evidence>